<organism evidence="2 3">
    <name type="scientific">Pyrococcus kukulkanii</name>
    <dbReference type="NCBI Taxonomy" id="1609559"/>
    <lineage>
        <taxon>Archaea</taxon>
        <taxon>Methanobacteriati</taxon>
        <taxon>Methanobacteriota</taxon>
        <taxon>Thermococci</taxon>
        <taxon>Thermococcales</taxon>
        <taxon>Thermococcaceae</taxon>
        <taxon>Pyrococcus</taxon>
    </lineage>
</organism>
<protein>
    <submittedName>
        <fullName evidence="2">CARDB domain-containing protein</fullName>
    </submittedName>
</protein>
<sequence length="1134" mass="126770">MGSLHPKFAILIVSVILVLSAFPASAMYGTKIIDGQLFDWTSSDVVAIGLDSGKDGANLDKLYVAWDENYLYIALKTNNTASWNVAYGIGIDIDPGKGTGYTGDTDAWGRQIKFGNGFGIEYEIYFWWSWDSGMGTDHFIVWNEGSWTGYSSLSSIGGSYSYIGDTSTGLQFIEIKIPWSALGGKPEKIGIIAWITGESGSAVDSLPFDPAVKDSENEWTDQDTFTNLAVISVGSKTIDGDLSDWSENEAILSPPSGLEGADIEKMYVSWDDEYLYIALKTNNTASWNVAYGIGIDVDPGEGTGYTGDTDAWGRKIKFANGFGLEFEIYFWWGWDSGMGPHNFIKWTGNGWEYKSINDIGGSYAYTGDTNTGLQTLEIKIPWSALGGKKSKFAIIAWVAGGEGSSAVDTAPADPAVGDSENEWTDDDTFTSLYLEEWFLMPDLTVSISGPQAIGINRIAEYTVYVKNEGSLDVSDVNVKVYINGTEYKNWTIDVKAGSEVKLTFNWTPTQEGMYEIKVIVDEENKIHEANENNNEYTFKVNVVWVGKIEIDGNPDDWLSVELTNNSYKVTGGFFIWKDMVGDQRHDKDPYLPGKTSSHADLVEFEVTKDDRYLYFLLKFDNMSNIKIGDNGATFVAIPIDYKEGGSFWFAGEMDTKTVIPWDVQVVVNLASSDFKGETNVVTSVSTSKEGLFYIVDSEGNIIQCQDALVGVDLAKNTIEIRIPLSLIGGSDEMNLQLATAFSYGPAVWNFGDPFANDEISDVVDTISEESTEDELADNVPDYYVKFKLNTGVEWASVINYKIERLEIKRREAIQKFLEINKYYGIARYRIEYEKYNELIRNISSMEIPPELREKIENLTAEVPELEKAFQEGIYDIKAGRYSIISAVKIYRAYTGLIRINEALERIIQLIVSRQLEWEKEMEELKGKLTKTIDGNLSDWNVKPIVEDNENFGQDGADLEALYVDHDDNFLYIALTTRNKASWRIAYGIALDYEDGGYTTGGDAWGRNIDFERGIDAQIYLFWNGEFFGNPGTNNITSANLAIWKNGTWEYLKLDKYAFYAYTGEDNGLQTLEIAIPWKVLGEKPERLYIVAYITGQGVGDSAVDALPDQPAIHDSDNEWTDFDVFTNFAEVVLK</sequence>
<dbReference type="RefSeq" id="WP_372824175.1">
    <property type="nucleotide sequence ID" value="NZ_JARRIF010000002.1"/>
</dbReference>
<name>A0ABV4T5A3_9EURY</name>
<dbReference type="EMBL" id="JARRIG010000006">
    <property type="protein sequence ID" value="MFA4804937.1"/>
    <property type="molecule type" value="Genomic_DNA"/>
</dbReference>
<evidence type="ECO:0000313" key="3">
    <source>
        <dbReference type="Proteomes" id="UP001571980"/>
    </source>
</evidence>
<comment type="caution">
    <text evidence="2">The sequence shown here is derived from an EMBL/GenBank/DDBJ whole genome shotgun (WGS) entry which is preliminary data.</text>
</comment>
<reference evidence="2 3" key="1">
    <citation type="submission" date="2023-03" db="EMBL/GenBank/DDBJ databases">
        <title>Speciation in Pyrococcus: adaptation to high temperature as a mechanism.</title>
        <authorList>
            <person name="Gu J."/>
        </authorList>
    </citation>
    <scope>NUCLEOTIDE SEQUENCE [LARGE SCALE GENOMIC DNA]</scope>
    <source>
        <strain evidence="2 3">LMOA34</strain>
    </source>
</reference>
<keyword evidence="3" id="KW-1185">Reference proteome</keyword>
<dbReference type="Pfam" id="PF07705">
    <property type="entry name" value="CARDB"/>
    <property type="match status" value="1"/>
</dbReference>
<gene>
    <name evidence="2" type="ORF">P8X34_09395</name>
</gene>
<feature type="domain" description="CARDB" evidence="1">
    <location>
        <begin position="441"/>
        <end position="537"/>
    </location>
</feature>
<dbReference type="Gene3D" id="2.60.40.10">
    <property type="entry name" value="Immunoglobulins"/>
    <property type="match status" value="1"/>
</dbReference>
<accession>A0ABV4T5A3</accession>
<dbReference type="InterPro" id="IPR013783">
    <property type="entry name" value="Ig-like_fold"/>
</dbReference>
<dbReference type="SUPFAM" id="SSF49344">
    <property type="entry name" value="CBD9-like"/>
    <property type="match status" value="4"/>
</dbReference>
<dbReference type="CDD" id="cd00241">
    <property type="entry name" value="DOMON_like"/>
    <property type="match status" value="1"/>
</dbReference>
<evidence type="ECO:0000313" key="2">
    <source>
        <dbReference type="EMBL" id="MFA4804937.1"/>
    </source>
</evidence>
<dbReference type="InterPro" id="IPR011635">
    <property type="entry name" value="CARDB"/>
</dbReference>
<evidence type="ECO:0000259" key="1">
    <source>
        <dbReference type="Pfam" id="PF07705"/>
    </source>
</evidence>
<dbReference type="Gene3D" id="2.60.40.1190">
    <property type="match status" value="1"/>
</dbReference>
<proteinExistence type="predicted"/>
<dbReference type="Proteomes" id="UP001571980">
    <property type="component" value="Unassembled WGS sequence"/>
</dbReference>